<dbReference type="AlphaFoldDB" id="A0AAV1GZ83"/>
<evidence type="ECO:0000313" key="1">
    <source>
        <dbReference type="EMBL" id="CAJ1078536.1"/>
    </source>
</evidence>
<dbReference type="EMBL" id="OY660881">
    <property type="protein sequence ID" value="CAJ1078536.1"/>
    <property type="molecule type" value="Genomic_DNA"/>
</dbReference>
<sequence length="75" mass="8769">MFYFVDEVCVCVVHCKHTQVQKLSCCEGLISCREKRRDFKEDYFTKCAVFNISEYREAVSHTSQVRECVCVCVCV</sequence>
<protein>
    <recommendedName>
        <fullName evidence="3">Secreted protein</fullName>
    </recommendedName>
</protein>
<proteinExistence type="predicted"/>
<evidence type="ECO:0000313" key="2">
    <source>
        <dbReference type="Proteomes" id="UP001178508"/>
    </source>
</evidence>
<gene>
    <name evidence="1" type="ORF">XNOV1_A005571</name>
</gene>
<name>A0AAV1GZ83_XYRNO</name>
<dbReference type="Proteomes" id="UP001178508">
    <property type="component" value="Chromosome 18"/>
</dbReference>
<evidence type="ECO:0008006" key="3">
    <source>
        <dbReference type="Google" id="ProtNLM"/>
    </source>
</evidence>
<keyword evidence="2" id="KW-1185">Reference proteome</keyword>
<reference evidence="1" key="1">
    <citation type="submission" date="2023-08" db="EMBL/GenBank/DDBJ databases">
        <authorList>
            <person name="Alioto T."/>
            <person name="Alioto T."/>
            <person name="Gomez Garrido J."/>
        </authorList>
    </citation>
    <scope>NUCLEOTIDE SEQUENCE</scope>
</reference>
<organism evidence="1 2">
    <name type="scientific">Xyrichtys novacula</name>
    <name type="common">Pearly razorfish</name>
    <name type="synonym">Hemipteronotus novacula</name>
    <dbReference type="NCBI Taxonomy" id="13765"/>
    <lineage>
        <taxon>Eukaryota</taxon>
        <taxon>Metazoa</taxon>
        <taxon>Chordata</taxon>
        <taxon>Craniata</taxon>
        <taxon>Vertebrata</taxon>
        <taxon>Euteleostomi</taxon>
        <taxon>Actinopterygii</taxon>
        <taxon>Neopterygii</taxon>
        <taxon>Teleostei</taxon>
        <taxon>Neoteleostei</taxon>
        <taxon>Acanthomorphata</taxon>
        <taxon>Eupercaria</taxon>
        <taxon>Labriformes</taxon>
        <taxon>Labridae</taxon>
        <taxon>Xyrichtys</taxon>
    </lineage>
</organism>
<accession>A0AAV1GZ83</accession>